<feature type="coiled-coil region" evidence="1">
    <location>
        <begin position="31"/>
        <end position="64"/>
    </location>
</feature>
<organism evidence="2 3">
    <name type="scientific">Corchorus olitorius</name>
    <dbReference type="NCBI Taxonomy" id="93759"/>
    <lineage>
        <taxon>Eukaryota</taxon>
        <taxon>Viridiplantae</taxon>
        <taxon>Streptophyta</taxon>
        <taxon>Embryophyta</taxon>
        <taxon>Tracheophyta</taxon>
        <taxon>Spermatophyta</taxon>
        <taxon>Magnoliopsida</taxon>
        <taxon>eudicotyledons</taxon>
        <taxon>Gunneridae</taxon>
        <taxon>Pentapetalae</taxon>
        <taxon>rosids</taxon>
        <taxon>malvids</taxon>
        <taxon>Malvales</taxon>
        <taxon>Malvaceae</taxon>
        <taxon>Grewioideae</taxon>
        <taxon>Apeibeae</taxon>
        <taxon>Corchorus</taxon>
    </lineage>
</organism>
<accession>A0A1R3KFM4</accession>
<dbReference type="EMBL" id="AWUE01013832">
    <property type="protein sequence ID" value="OMP05828.1"/>
    <property type="molecule type" value="Genomic_DNA"/>
</dbReference>
<name>A0A1R3KFM4_9ROSI</name>
<proteinExistence type="predicted"/>
<sequence>MIRSNLSVGQKIARPKKEPTQVYVYYTRSRVRKMEEQAAEIQHLRQAQEEMRHSQDEMRQEQGVIKEQLAAIMGMLQRLSGEKAPAENTQTQEQKIAVKSEKDTIVGASGIETENVSTEQTTLPTPLFNPYMYPQVSDGQYTFPVASATASGTFVPRPHPEFGTSYVPPPPDYSHLYTPGVATAKPVARKLPTYSHRCPKFRSSLVSIQIPLKSFQMEAYRSKAKLLQSRNLAMRSSWFLSMFLLSPSATLSWFDLDKKQPGLKLPEPKCVSPNGVERFFLEREASLIDSSRESGGD</sequence>
<evidence type="ECO:0000313" key="2">
    <source>
        <dbReference type="EMBL" id="OMP05828.1"/>
    </source>
</evidence>
<reference evidence="3" key="1">
    <citation type="submission" date="2013-09" db="EMBL/GenBank/DDBJ databases">
        <title>Corchorus olitorius genome sequencing.</title>
        <authorList>
            <person name="Alam M."/>
            <person name="Haque M.S."/>
            <person name="Islam M.S."/>
            <person name="Emdad E.M."/>
            <person name="Islam M.M."/>
            <person name="Ahmed B."/>
            <person name="Halim A."/>
            <person name="Hossen Q.M.M."/>
            <person name="Hossain M.Z."/>
            <person name="Ahmed R."/>
            <person name="Khan M.M."/>
            <person name="Islam R."/>
            <person name="Rashid M.M."/>
            <person name="Khan S.A."/>
            <person name="Rahman M.S."/>
            <person name="Alam M."/>
            <person name="Yahiya A.S."/>
            <person name="Khan M.S."/>
            <person name="Azam M.S."/>
            <person name="Haque T."/>
            <person name="Lashkar M.Z.H."/>
            <person name="Akhand A.I."/>
            <person name="Morshed G."/>
            <person name="Roy S."/>
            <person name="Uddin K.S."/>
            <person name="Rabeya T."/>
            <person name="Hossain A.S."/>
            <person name="Chowdhury A."/>
            <person name="Snigdha A.R."/>
            <person name="Mortoza M.S."/>
            <person name="Matin S.A."/>
            <person name="Hoque S.M.E."/>
            <person name="Islam M.K."/>
            <person name="Roy D.K."/>
            <person name="Haider R."/>
            <person name="Moosa M.M."/>
            <person name="Elias S.M."/>
            <person name="Hasan A.M."/>
            <person name="Jahan S."/>
            <person name="Shafiuddin M."/>
            <person name="Mahmood N."/>
            <person name="Shommy N.S."/>
        </authorList>
    </citation>
    <scope>NUCLEOTIDE SEQUENCE [LARGE SCALE GENOMIC DNA]</scope>
    <source>
        <strain evidence="3">cv. O-4</strain>
    </source>
</reference>
<dbReference type="AlphaFoldDB" id="A0A1R3KFM4"/>
<gene>
    <name evidence="2" type="ORF">COLO4_08518</name>
</gene>
<dbReference type="Proteomes" id="UP000187203">
    <property type="component" value="Unassembled WGS sequence"/>
</dbReference>
<protein>
    <submittedName>
        <fullName evidence="2">Anthocyanidin 3-O-glucosyltransferase</fullName>
    </submittedName>
</protein>
<evidence type="ECO:0000313" key="3">
    <source>
        <dbReference type="Proteomes" id="UP000187203"/>
    </source>
</evidence>
<evidence type="ECO:0000256" key="1">
    <source>
        <dbReference type="SAM" id="Coils"/>
    </source>
</evidence>
<keyword evidence="3" id="KW-1185">Reference proteome</keyword>
<comment type="caution">
    <text evidence="2">The sequence shown here is derived from an EMBL/GenBank/DDBJ whole genome shotgun (WGS) entry which is preliminary data.</text>
</comment>
<keyword evidence="1" id="KW-0175">Coiled coil</keyword>